<feature type="transmembrane region" description="Helical" evidence="1">
    <location>
        <begin position="165"/>
        <end position="185"/>
    </location>
</feature>
<reference evidence="3" key="1">
    <citation type="submission" date="2016-10" db="EMBL/GenBank/DDBJ databases">
        <authorList>
            <person name="Varghese N."/>
            <person name="Submissions S."/>
        </authorList>
    </citation>
    <scope>NUCLEOTIDE SEQUENCE [LARGE SCALE GENOMIC DNA]</scope>
    <source>
        <strain evidence="3">DSM 11706</strain>
    </source>
</reference>
<dbReference type="EMBL" id="FOXU01000007">
    <property type="protein sequence ID" value="SFQ66909.1"/>
    <property type="molecule type" value="Genomic_DNA"/>
</dbReference>
<feature type="transmembrane region" description="Helical" evidence="1">
    <location>
        <begin position="90"/>
        <end position="110"/>
    </location>
</feature>
<proteinExistence type="predicted"/>
<organism evidence="2 3">
    <name type="scientific">Psychrobacillus psychrotolerans</name>
    <dbReference type="NCBI Taxonomy" id="126156"/>
    <lineage>
        <taxon>Bacteria</taxon>
        <taxon>Bacillati</taxon>
        <taxon>Bacillota</taxon>
        <taxon>Bacilli</taxon>
        <taxon>Bacillales</taxon>
        <taxon>Bacillaceae</taxon>
        <taxon>Psychrobacillus</taxon>
    </lineage>
</organism>
<name>A0A1I6AE07_9BACI</name>
<feature type="transmembrane region" description="Helical" evidence="1">
    <location>
        <begin position="116"/>
        <end position="135"/>
    </location>
</feature>
<accession>A0A1I6AE07</accession>
<keyword evidence="3" id="KW-1185">Reference proteome</keyword>
<keyword evidence="1" id="KW-0812">Transmembrane</keyword>
<dbReference type="AlphaFoldDB" id="A0A1I6AE07"/>
<evidence type="ECO:0000313" key="2">
    <source>
        <dbReference type="EMBL" id="SFQ66909.1"/>
    </source>
</evidence>
<feature type="transmembrane region" description="Helical" evidence="1">
    <location>
        <begin position="205"/>
        <end position="223"/>
    </location>
</feature>
<keyword evidence="1" id="KW-1133">Transmembrane helix</keyword>
<feature type="transmembrane region" description="Helical" evidence="1">
    <location>
        <begin position="38"/>
        <end position="56"/>
    </location>
</feature>
<evidence type="ECO:0000256" key="1">
    <source>
        <dbReference type="SAM" id="Phobius"/>
    </source>
</evidence>
<dbReference type="OrthoDB" id="2577998at2"/>
<keyword evidence="1" id="KW-0472">Membrane</keyword>
<dbReference type="RefSeq" id="WP_093537973.1">
    <property type="nucleotide sequence ID" value="NZ_FOXU01000007.1"/>
</dbReference>
<feature type="transmembrane region" description="Helical" evidence="1">
    <location>
        <begin position="7"/>
        <end position="26"/>
    </location>
</feature>
<dbReference type="Proteomes" id="UP000198734">
    <property type="component" value="Unassembled WGS sequence"/>
</dbReference>
<sequence length="267" mass="30825">MARKIAPYILVVGLFCIVLDGLWIVESYDSSVSYPREALIYLLIGICLIVISYFFFKFKKPLSIAIPKDCEAKKDNRLYIRKVWDKREELGERAMVILLITLVIIAVFDFGLAVQLLLPILFCGMVVVAFLYAMYHEEMQVEDDEQLKPKTAKVRKLMSLLDYRNHLFSLSLLLFIIIIFSYLFAKDLGYTFAEISGMNVMTLEGGVYSLAGLIFLCGFVYIIHHVDFLGVRQARQSYEKVLRIHFLELGFVGIVFFIWLISLVFSY</sequence>
<evidence type="ECO:0000313" key="3">
    <source>
        <dbReference type="Proteomes" id="UP000198734"/>
    </source>
</evidence>
<gene>
    <name evidence="2" type="ORF">SAMN05421670_3317</name>
</gene>
<feature type="transmembrane region" description="Helical" evidence="1">
    <location>
        <begin position="244"/>
        <end position="265"/>
    </location>
</feature>
<protein>
    <submittedName>
        <fullName evidence="2">Uncharacterized protein</fullName>
    </submittedName>
</protein>